<dbReference type="Proteomes" id="UP001054945">
    <property type="component" value="Unassembled WGS sequence"/>
</dbReference>
<protein>
    <submittedName>
        <fullName evidence="1">Uncharacterized protein</fullName>
    </submittedName>
</protein>
<comment type="caution">
    <text evidence="1">The sequence shown here is derived from an EMBL/GenBank/DDBJ whole genome shotgun (WGS) entry which is preliminary data.</text>
</comment>
<evidence type="ECO:0000313" key="2">
    <source>
        <dbReference type="Proteomes" id="UP001054945"/>
    </source>
</evidence>
<dbReference type="EMBL" id="BPLR01014042">
    <property type="protein sequence ID" value="GIY65884.1"/>
    <property type="molecule type" value="Genomic_DNA"/>
</dbReference>
<reference evidence="1 2" key="1">
    <citation type="submission" date="2021-06" db="EMBL/GenBank/DDBJ databases">
        <title>Caerostris extrusa draft genome.</title>
        <authorList>
            <person name="Kono N."/>
            <person name="Arakawa K."/>
        </authorList>
    </citation>
    <scope>NUCLEOTIDE SEQUENCE [LARGE SCALE GENOMIC DNA]</scope>
</reference>
<keyword evidence="2" id="KW-1185">Reference proteome</keyword>
<name>A0AAV4V881_CAEEX</name>
<gene>
    <name evidence="1" type="ORF">CEXT_798101</name>
</gene>
<organism evidence="1 2">
    <name type="scientific">Caerostris extrusa</name>
    <name type="common">Bark spider</name>
    <name type="synonym">Caerostris bankana</name>
    <dbReference type="NCBI Taxonomy" id="172846"/>
    <lineage>
        <taxon>Eukaryota</taxon>
        <taxon>Metazoa</taxon>
        <taxon>Ecdysozoa</taxon>
        <taxon>Arthropoda</taxon>
        <taxon>Chelicerata</taxon>
        <taxon>Arachnida</taxon>
        <taxon>Araneae</taxon>
        <taxon>Araneomorphae</taxon>
        <taxon>Entelegynae</taxon>
        <taxon>Araneoidea</taxon>
        <taxon>Araneidae</taxon>
        <taxon>Caerostris</taxon>
    </lineage>
</organism>
<sequence length="94" mass="11297">MCHGRNNKNRIITKITETPATFRPYPIFLYPHYDVTVKDFISFESPDNSFPQPFERYPSARLHQPRLFNPREELSLQIRSLERRFCVLLPLKFI</sequence>
<accession>A0AAV4V881</accession>
<dbReference type="AlphaFoldDB" id="A0AAV4V881"/>
<proteinExistence type="predicted"/>
<evidence type="ECO:0000313" key="1">
    <source>
        <dbReference type="EMBL" id="GIY65884.1"/>
    </source>
</evidence>